<protein>
    <submittedName>
        <fullName evidence="1">Uncharacterized protein</fullName>
    </submittedName>
</protein>
<sequence>MAFIHAGPSRSLRDAEAEAIGRYVSTGIHHCLVRRDGDMSPVILPETDVITAGIALIDRILWSTDGSETDGLDPALLA</sequence>
<proteinExistence type="predicted"/>
<organism evidence="1 2">
    <name type="scientific">Sphingobium terrigena</name>
    <dbReference type="NCBI Taxonomy" id="2304063"/>
    <lineage>
        <taxon>Bacteria</taxon>
        <taxon>Pseudomonadati</taxon>
        <taxon>Pseudomonadota</taxon>
        <taxon>Alphaproteobacteria</taxon>
        <taxon>Sphingomonadales</taxon>
        <taxon>Sphingomonadaceae</taxon>
        <taxon>Sphingobium</taxon>
    </lineage>
</organism>
<evidence type="ECO:0000313" key="2">
    <source>
        <dbReference type="Proteomes" id="UP000283469"/>
    </source>
</evidence>
<evidence type="ECO:0000313" key="1">
    <source>
        <dbReference type="EMBL" id="RJG53186.1"/>
    </source>
</evidence>
<dbReference type="EMBL" id="QVRA01000018">
    <property type="protein sequence ID" value="RJG53186.1"/>
    <property type="molecule type" value="Genomic_DNA"/>
</dbReference>
<dbReference type="AlphaFoldDB" id="A0A418YPF4"/>
<accession>A0A418YPF4</accession>
<dbReference type="Proteomes" id="UP000283469">
    <property type="component" value="Unassembled WGS sequence"/>
</dbReference>
<dbReference type="OrthoDB" id="7596936at2"/>
<comment type="caution">
    <text evidence="1">The sequence shown here is derived from an EMBL/GenBank/DDBJ whole genome shotgun (WGS) entry which is preliminary data.</text>
</comment>
<gene>
    <name evidence="1" type="ORF">D0Z70_17365</name>
</gene>
<keyword evidence="2" id="KW-1185">Reference proteome</keyword>
<reference evidence="1 2" key="1">
    <citation type="submission" date="2018-08" db="EMBL/GenBank/DDBJ databases">
        <title>Sphingobium sp. EO9.</title>
        <authorList>
            <person name="Park Y."/>
            <person name="Kim K.H."/>
            <person name="Jeon C.O."/>
        </authorList>
    </citation>
    <scope>NUCLEOTIDE SEQUENCE [LARGE SCALE GENOMIC DNA]</scope>
    <source>
        <strain evidence="1 2">EO9</strain>
    </source>
</reference>
<name>A0A418YPF4_9SPHN</name>